<evidence type="ECO:0000259" key="1">
    <source>
        <dbReference type="Pfam" id="PF00078"/>
    </source>
</evidence>
<proteinExistence type="predicted"/>
<gene>
    <name evidence="2" type="ORF">QYF61_012959</name>
</gene>
<dbReference type="InterPro" id="IPR000477">
    <property type="entry name" value="RT_dom"/>
</dbReference>
<keyword evidence="3" id="KW-1185">Reference proteome</keyword>
<evidence type="ECO:0000313" key="3">
    <source>
        <dbReference type="Proteomes" id="UP001333110"/>
    </source>
</evidence>
<dbReference type="AlphaFoldDB" id="A0AAN7NMH1"/>
<dbReference type="Pfam" id="PF00078">
    <property type="entry name" value="RVT_1"/>
    <property type="match status" value="1"/>
</dbReference>
<dbReference type="CDD" id="cd01650">
    <property type="entry name" value="RT_nLTR_like"/>
    <property type="match status" value="1"/>
</dbReference>
<dbReference type="EMBL" id="JAUNZN010000007">
    <property type="protein sequence ID" value="KAK4818425.1"/>
    <property type="molecule type" value="Genomic_DNA"/>
</dbReference>
<dbReference type="SUPFAM" id="SSF56672">
    <property type="entry name" value="DNA/RNA polymerases"/>
    <property type="match status" value="1"/>
</dbReference>
<evidence type="ECO:0000313" key="2">
    <source>
        <dbReference type="EMBL" id="KAK4818425.1"/>
    </source>
</evidence>
<accession>A0AAN7NMH1</accession>
<feature type="domain" description="Reverse transcriptase" evidence="1">
    <location>
        <begin position="38"/>
        <end position="231"/>
    </location>
</feature>
<organism evidence="2 3">
    <name type="scientific">Mycteria americana</name>
    <name type="common">Wood stork</name>
    <dbReference type="NCBI Taxonomy" id="33587"/>
    <lineage>
        <taxon>Eukaryota</taxon>
        <taxon>Metazoa</taxon>
        <taxon>Chordata</taxon>
        <taxon>Craniata</taxon>
        <taxon>Vertebrata</taxon>
        <taxon>Euteleostomi</taxon>
        <taxon>Archelosauria</taxon>
        <taxon>Archosauria</taxon>
        <taxon>Dinosauria</taxon>
        <taxon>Saurischia</taxon>
        <taxon>Theropoda</taxon>
        <taxon>Coelurosauria</taxon>
        <taxon>Aves</taxon>
        <taxon>Neognathae</taxon>
        <taxon>Neoaves</taxon>
        <taxon>Aequornithes</taxon>
        <taxon>Ciconiiformes</taxon>
        <taxon>Ciconiidae</taxon>
        <taxon>Mycteria</taxon>
    </lineage>
</organism>
<reference evidence="2 3" key="1">
    <citation type="journal article" date="2023" name="J. Hered.">
        <title>Chromosome-level genome of the wood stork (Mycteria americana) provides insight into avian chromosome evolution.</title>
        <authorList>
            <person name="Flamio R. Jr."/>
            <person name="Ramstad K.M."/>
        </authorList>
    </citation>
    <scope>NUCLEOTIDE SEQUENCE [LARGE SCALE GENOMIC DNA]</scope>
    <source>
        <strain evidence="2">JAX WOST 10</strain>
    </source>
</reference>
<sequence>MGLDGIHPRVLKELVEVLTKPLSILYQQSWLPGEVSVDWRPVSLTSVLGKVIEQIILSAITWHVQDNQVIRPSQHGFMKGRSCLTNLISFYDKVTRLVDEGKAVDVVYLDFSKAFDNVSHSILLEKLAAHGLDGCTLCWVKNWLDGRAQRVVVNRVKSSWRPVTSGPVLFNIFTNDLDEGIECTLSKFADDTKLCGSVDLLEGRKALQRDLDRLDRWAKANCMRFNKAECWVLHLGHNNPMQCYRLGEEWLESCQAEKDLGLAEYELAVARKANSILACISNSVGNRTREVIVPLHSALVGLHLEYCVQFWVPHYRKDIEVLEHVQRRATKLVKGLENKSDEEQLRELGLFSLEKRRLRGDLIALHNYLKGGCSEVGVGLFSQVTSNKTKGDGLKLHQERFRSDIRRNFFTERVVKHWNRLPREVVESPSLEKLIYFIKAGLNFLTGLVHQTQRLIIT</sequence>
<dbReference type="InterPro" id="IPR043502">
    <property type="entry name" value="DNA/RNA_pol_sf"/>
</dbReference>
<feature type="non-terminal residue" evidence="2">
    <location>
        <position position="458"/>
    </location>
</feature>
<dbReference type="PANTHER" id="PTHR33332">
    <property type="entry name" value="REVERSE TRANSCRIPTASE DOMAIN-CONTAINING PROTEIN"/>
    <property type="match status" value="1"/>
</dbReference>
<comment type="caution">
    <text evidence="2">The sequence shown here is derived from an EMBL/GenBank/DDBJ whole genome shotgun (WGS) entry which is preliminary data.</text>
</comment>
<name>A0AAN7NMH1_MYCAM</name>
<dbReference type="Proteomes" id="UP001333110">
    <property type="component" value="Unassembled WGS sequence"/>
</dbReference>
<protein>
    <recommendedName>
        <fullName evidence="1">Reverse transcriptase domain-containing protein</fullName>
    </recommendedName>
</protein>